<sequence>MKHLSRSIPRSHACLSEFHRFEAFDGTGQREDLESTENGRSGGSCRTVKTRATEENDPGLQACTRQADLRTYYSTDEKQSDLPFSNHARCLGPRHRQPAG</sequence>
<feature type="region of interest" description="Disordered" evidence="1">
    <location>
        <begin position="25"/>
        <end position="100"/>
    </location>
</feature>
<keyword evidence="3" id="KW-1185">Reference proteome</keyword>
<dbReference type="AlphaFoldDB" id="A0AA40FV89"/>
<proteinExistence type="predicted"/>
<name>A0AA40FV89_9HYME</name>
<comment type="caution">
    <text evidence="2">The sequence shown here is derived from an EMBL/GenBank/DDBJ whole genome shotgun (WGS) entry which is preliminary data.</text>
</comment>
<evidence type="ECO:0000313" key="2">
    <source>
        <dbReference type="EMBL" id="KAK1125889.1"/>
    </source>
</evidence>
<reference evidence="2" key="1">
    <citation type="submission" date="2021-10" db="EMBL/GenBank/DDBJ databases">
        <title>Melipona bicolor Genome sequencing and assembly.</title>
        <authorList>
            <person name="Araujo N.S."/>
            <person name="Arias M.C."/>
        </authorList>
    </citation>
    <scope>NUCLEOTIDE SEQUENCE</scope>
    <source>
        <strain evidence="2">USP_2M_L1-L4_2017</strain>
        <tissue evidence="2">Whole body</tissue>
    </source>
</reference>
<organism evidence="2 3">
    <name type="scientific">Melipona bicolor</name>
    <dbReference type="NCBI Taxonomy" id="60889"/>
    <lineage>
        <taxon>Eukaryota</taxon>
        <taxon>Metazoa</taxon>
        <taxon>Ecdysozoa</taxon>
        <taxon>Arthropoda</taxon>
        <taxon>Hexapoda</taxon>
        <taxon>Insecta</taxon>
        <taxon>Pterygota</taxon>
        <taxon>Neoptera</taxon>
        <taxon>Endopterygota</taxon>
        <taxon>Hymenoptera</taxon>
        <taxon>Apocrita</taxon>
        <taxon>Aculeata</taxon>
        <taxon>Apoidea</taxon>
        <taxon>Anthophila</taxon>
        <taxon>Apidae</taxon>
        <taxon>Melipona</taxon>
    </lineage>
</organism>
<evidence type="ECO:0000313" key="3">
    <source>
        <dbReference type="Proteomes" id="UP001177670"/>
    </source>
</evidence>
<accession>A0AA40FV89</accession>
<dbReference type="EMBL" id="JAHYIQ010000015">
    <property type="protein sequence ID" value="KAK1125889.1"/>
    <property type="molecule type" value="Genomic_DNA"/>
</dbReference>
<evidence type="ECO:0000256" key="1">
    <source>
        <dbReference type="SAM" id="MobiDB-lite"/>
    </source>
</evidence>
<protein>
    <submittedName>
        <fullName evidence="2">Uncharacterized protein</fullName>
    </submittedName>
</protein>
<gene>
    <name evidence="2" type="ORF">K0M31_005425</name>
</gene>
<dbReference type="Proteomes" id="UP001177670">
    <property type="component" value="Unassembled WGS sequence"/>
</dbReference>